<evidence type="ECO:0000313" key="6">
    <source>
        <dbReference type="Proteomes" id="UP000562929"/>
    </source>
</evidence>
<dbReference type="OrthoDB" id="2121326at2759"/>
<dbReference type="PANTHER" id="PTHR46115">
    <property type="entry name" value="THIOREDOXIN-LIKE PROTEIN 1"/>
    <property type="match status" value="1"/>
</dbReference>
<protein>
    <submittedName>
        <fullName evidence="5">Thioredoxin-like protein</fullName>
    </submittedName>
</protein>
<feature type="compositionally biased region" description="Polar residues" evidence="3">
    <location>
        <begin position="186"/>
        <end position="211"/>
    </location>
</feature>
<evidence type="ECO:0000256" key="3">
    <source>
        <dbReference type="SAM" id="MobiDB-lite"/>
    </source>
</evidence>
<dbReference type="InterPro" id="IPR013766">
    <property type="entry name" value="Thioredoxin_domain"/>
</dbReference>
<name>A0A8H4VH10_9HYPO</name>
<sequence>MSGPVSIGSTTEWQSLLSKTSVVVADFYADWCGPCKMVAPHFERLAAQHSRPGKVAFAKVNVDNQSAIARAQGVSAMPTFKIFHRGQCIDTVKGANMPALTDVVTKALRLADSGPSGDVFKTPGRTLGGTTPARTSIGGRGFSRSWDTATLFQSLYLFLGLYLVSLFSFDARKAAEDSPFNIHKNPPSQRANPSRPTNKASARPQQKSSFKTLADLGSE</sequence>
<reference evidence="5 6" key="1">
    <citation type="journal article" date="2020" name="G3 (Bethesda)">
        <title>Genetic Underpinnings of Host Manipulation by Ophiocordyceps as Revealed by Comparative Transcriptomics.</title>
        <authorList>
            <person name="Will I."/>
            <person name="Das B."/>
            <person name="Trinh T."/>
            <person name="Brachmann A."/>
            <person name="Ohm R.A."/>
            <person name="de Bekker C."/>
        </authorList>
    </citation>
    <scope>NUCLEOTIDE SEQUENCE [LARGE SCALE GENOMIC DNA]</scope>
    <source>
        <strain evidence="5 6">EC05</strain>
    </source>
</reference>
<dbReference type="InterPro" id="IPR017937">
    <property type="entry name" value="Thioredoxin_CS"/>
</dbReference>
<dbReference type="Pfam" id="PF00085">
    <property type="entry name" value="Thioredoxin"/>
    <property type="match status" value="1"/>
</dbReference>
<evidence type="ECO:0000313" key="5">
    <source>
        <dbReference type="EMBL" id="KAF4595396.1"/>
    </source>
</evidence>
<evidence type="ECO:0000256" key="1">
    <source>
        <dbReference type="ARBA" id="ARBA00008987"/>
    </source>
</evidence>
<dbReference type="Proteomes" id="UP000562929">
    <property type="component" value="Unassembled WGS sequence"/>
</dbReference>
<keyword evidence="6" id="KW-1185">Reference proteome</keyword>
<feature type="region of interest" description="Disordered" evidence="3">
    <location>
        <begin position="178"/>
        <end position="219"/>
    </location>
</feature>
<organism evidence="5 6">
    <name type="scientific">Ophiocordyceps camponoti-floridani</name>
    <dbReference type="NCBI Taxonomy" id="2030778"/>
    <lineage>
        <taxon>Eukaryota</taxon>
        <taxon>Fungi</taxon>
        <taxon>Dikarya</taxon>
        <taxon>Ascomycota</taxon>
        <taxon>Pezizomycotina</taxon>
        <taxon>Sordariomycetes</taxon>
        <taxon>Hypocreomycetidae</taxon>
        <taxon>Hypocreales</taxon>
        <taxon>Ophiocordycipitaceae</taxon>
        <taxon>Ophiocordyceps</taxon>
    </lineage>
</organism>
<gene>
    <name evidence="5" type="ORF">GQ602_001009</name>
</gene>
<proteinExistence type="inferred from homology"/>
<dbReference type="PRINTS" id="PR00421">
    <property type="entry name" value="THIOREDOXIN"/>
</dbReference>
<evidence type="ECO:0000259" key="4">
    <source>
        <dbReference type="PROSITE" id="PS51352"/>
    </source>
</evidence>
<feature type="domain" description="Thioredoxin" evidence="4">
    <location>
        <begin position="1"/>
        <end position="109"/>
    </location>
</feature>
<comment type="caution">
    <text evidence="5">The sequence shown here is derived from an EMBL/GenBank/DDBJ whole genome shotgun (WGS) entry which is preliminary data.</text>
</comment>
<comment type="similarity">
    <text evidence="1">Belongs to the thioredoxin family.</text>
</comment>
<dbReference type="CDD" id="cd02947">
    <property type="entry name" value="TRX_family"/>
    <property type="match status" value="1"/>
</dbReference>
<dbReference type="PROSITE" id="PS51352">
    <property type="entry name" value="THIOREDOXIN_2"/>
    <property type="match status" value="1"/>
</dbReference>
<dbReference type="EMBL" id="JAACLJ010000001">
    <property type="protein sequence ID" value="KAF4595396.1"/>
    <property type="molecule type" value="Genomic_DNA"/>
</dbReference>
<dbReference type="InterPro" id="IPR036249">
    <property type="entry name" value="Thioredoxin-like_sf"/>
</dbReference>
<dbReference type="PROSITE" id="PS00194">
    <property type="entry name" value="THIOREDOXIN_1"/>
    <property type="match status" value="1"/>
</dbReference>
<keyword evidence="2" id="KW-1015">Disulfide bond</keyword>
<dbReference type="Gene3D" id="3.40.30.10">
    <property type="entry name" value="Glutaredoxin"/>
    <property type="match status" value="1"/>
</dbReference>
<dbReference type="AlphaFoldDB" id="A0A8H4VH10"/>
<evidence type="ECO:0000256" key="2">
    <source>
        <dbReference type="ARBA" id="ARBA00023157"/>
    </source>
</evidence>
<dbReference type="SUPFAM" id="SSF52833">
    <property type="entry name" value="Thioredoxin-like"/>
    <property type="match status" value="1"/>
</dbReference>
<accession>A0A8H4VH10</accession>